<evidence type="ECO:0000313" key="6">
    <source>
        <dbReference type="EMBL" id="SUZ86413.1"/>
    </source>
</evidence>
<dbReference type="InterPro" id="IPR002130">
    <property type="entry name" value="Cyclophilin-type_PPIase_dom"/>
</dbReference>
<dbReference type="InterPro" id="IPR029000">
    <property type="entry name" value="Cyclophilin-like_dom_sf"/>
</dbReference>
<dbReference type="PANTHER" id="PTHR45625">
    <property type="entry name" value="PEPTIDYL-PROLYL CIS-TRANS ISOMERASE-RELATED"/>
    <property type="match status" value="1"/>
</dbReference>
<evidence type="ECO:0000256" key="1">
    <source>
        <dbReference type="ARBA" id="ARBA00013194"/>
    </source>
</evidence>
<dbReference type="Pfam" id="PF13616">
    <property type="entry name" value="Rotamase_3"/>
    <property type="match status" value="1"/>
</dbReference>
<feature type="domain" description="PpiC" evidence="5">
    <location>
        <begin position="354"/>
        <end position="458"/>
    </location>
</feature>
<proteinExistence type="predicted"/>
<dbReference type="Gene3D" id="3.10.50.40">
    <property type="match status" value="2"/>
</dbReference>
<dbReference type="SUPFAM" id="SSF54534">
    <property type="entry name" value="FKBP-like"/>
    <property type="match status" value="2"/>
</dbReference>
<dbReference type="EC" id="5.2.1.8" evidence="1"/>
<evidence type="ECO:0000259" key="4">
    <source>
        <dbReference type="PROSITE" id="PS50072"/>
    </source>
</evidence>
<dbReference type="Pfam" id="PF00160">
    <property type="entry name" value="Pro_isomerase"/>
    <property type="match status" value="1"/>
</dbReference>
<organism evidence="6">
    <name type="scientific">marine metagenome</name>
    <dbReference type="NCBI Taxonomy" id="408172"/>
    <lineage>
        <taxon>unclassified sequences</taxon>
        <taxon>metagenomes</taxon>
        <taxon>ecological metagenomes</taxon>
    </lineage>
</organism>
<dbReference type="Pfam" id="PF00639">
    <property type="entry name" value="Rotamase"/>
    <property type="match status" value="1"/>
</dbReference>
<dbReference type="GO" id="GO:0003755">
    <property type="term" value="F:peptidyl-prolyl cis-trans isomerase activity"/>
    <property type="evidence" value="ECO:0007669"/>
    <property type="project" value="UniProtKB-KW"/>
</dbReference>
<dbReference type="InterPro" id="IPR020892">
    <property type="entry name" value="Cyclophilin-type_PPIase_CS"/>
</dbReference>
<gene>
    <name evidence="6" type="ORF">METZ01_LOCUS39267</name>
</gene>
<dbReference type="CDD" id="cd00317">
    <property type="entry name" value="cyclophilin"/>
    <property type="match status" value="1"/>
</dbReference>
<dbReference type="PROSITE" id="PS01096">
    <property type="entry name" value="PPIC_PPIASE_1"/>
    <property type="match status" value="1"/>
</dbReference>
<feature type="domain" description="PpiC" evidence="5">
    <location>
        <begin position="248"/>
        <end position="353"/>
    </location>
</feature>
<sequence>MNTFYINTGLSIKTFTVTLYLSAAAIFFSGTVWGGTLQEGLYAQMKTSKGEIVLRLYFKRAPLTVSNFVGLAEGSKDWKDPVTGKAKKTRFFDGLNFHRVIKDFMIQGGDPLSNGTGGPGYTFADEFHPELKHNKPGILSMANSGAHTNGSQFFITHVPTPHLDNKHSVFGEVVEGMNVVNAIEKGDLIQAVTIIRKGKAAMAFDPAIAEKLIAERNKKLAEKNKKNIPHATTELDPAKIPDSDNAEAGEVSVDMLVVAYQGARTPKQNIFYDKSGAEKIAQKLTDYARRKGIKFSDLINQFTDLPQQSKLPLLSAKQPSLPDFLKPALKLGVGQISDPVDSPFGYLIFRRVLVELVTASHILITYEGALRATKKRDRKEARILAEQILKDLKRGKDFAELAREHSDGPSGPKGGDLGRFTRGQMVPEFDQAVFNLKPGEVSGVVETQFGYHIIKRIK</sequence>
<dbReference type="SUPFAM" id="SSF50891">
    <property type="entry name" value="Cyclophilin-like"/>
    <property type="match status" value="1"/>
</dbReference>
<dbReference type="InterPro" id="IPR046357">
    <property type="entry name" value="PPIase_dom_sf"/>
</dbReference>
<dbReference type="InterPro" id="IPR000297">
    <property type="entry name" value="PPIase_PpiC"/>
</dbReference>
<accession>A0A381RAH9</accession>
<keyword evidence="3" id="KW-0413">Isomerase</keyword>
<dbReference type="EMBL" id="UINC01001681">
    <property type="protein sequence ID" value="SUZ86413.1"/>
    <property type="molecule type" value="Genomic_DNA"/>
</dbReference>
<evidence type="ECO:0000259" key="5">
    <source>
        <dbReference type="PROSITE" id="PS50198"/>
    </source>
</evidence>
<dbReference type="PROSITE" id="PS00170">
    <property type="entry name" value="CSA_PPIASE_1"/>
    <property type="match status" value="1"/>
</dbReference>
<dbReference type="GO" id="GO:0006457">
    <property type="term" value="P:protein folding"/>
    <property type="evidence" value="ECO:0007669"/>
    <property type="project" value="InterPro"/>
</dbReference>
<dbReference type="Gene3D" id="2.40.100.10">
    <property type="entry name" value="Cyclophilin-like"/>
    <property type="match status" value="1"/>
</dbReference>
<dbReference type="InterPro" id="IPR023058">
    <property type="entry name" value="PPIase_PpiC_CS"/>
</dbReference>
<evidence type="ECO:0000256" key="2">
    <source>
        <dbReference type="ARBA" id="ARBA00023110"/>
    </source>
</evidence>
<keyword evidence="2" id="KW-0697">Rotamase</keyword>
<dbReference type="PROSITE" id="PS50198">
    <property type="entry name" value="PPIC_PPIASE_2"/>
    <property type="match status" value="2"/>
</dbReference>
<feature type="domain" description="PPIase cyclophilin-type" evidence="4">
    <location>
        <begin position="50"/>
        <end position="185"/>
    </location>
</feature>
<protein>
    <recommendedName>
        <fullName evidence="1">peptidylprolyl isomerase</fullName>
        <ecNumber evidence="1">5.2.1.8</ecNumber>
    </recommendedName>
</protein>
<evidence type="ECO:0000256" key="3">
    <source>
        <dbReference type="ARBA" id="ARBA00023235"/>
    </source>
</evidence>
<dbReference type="PANTHER" id="PTHR45625:SF4">
    <property type="entry name" value="PEPTIDYLPROLYL ISOMERASE DOMAIN AND WD REPEAT-CONTAINING PROTEIN 1"/>
    <property type="match status" value="1"/>
</dbReference>
<dbReference type="AlphaFoldDB" id="A0A381RAH9"/>
<dbReference type="PROSITE" id="PS50072">
    <property type="entry name" value="CSA_PPIASE_2"/>
    <property type="match status" value="1"/>
</dbReference>
<name>A0A381RAH9_9ZZZZ</name>
<reference evidence="6" key="1">
    <citation type="submission" date="2018-05" db="EMBL/GenBank/DDBJ databases">
        <authorList>
            <person name="Lanie J.A."/>
            <person name="Ng W.-L."/>
            <person name="Kazmierczak K.M."/>
            <person name="Andrzejewski T.M."/>
            <person name="Davidsen T.M."/>
            <person name="Wayne K.J."/>
            <person name="Tettelin H."/>
            <person name="Glass J.I."/>
            <person name="Rusch D."/>
            <person name="Podicherti R."/>
            <person name="Tsui H.-C.T."/>
            <person name="Winkler M.E."/>
        </authorList>
    </citation>
    <scope>NUCLEOTIDE SEQUENCE</scope>
</reference>
<dbReference type="InterPro" id="IPR044666">
    <property type="entry name" value="Cyclophilin_A-like"/>
</dbReference>
<dbReference type="PRINTS" id="PR00153">
    <property type="entry name" value="CSAPPISMRASE"/>
</dbReference>